<comment type="caution">
    <text evidence="3">The sequence shown here is derived from an EMBL/GenBank/DDBJ whole genome shotgun (WGS) entry which is preliminary data.</text>
</comment>
<proteinExistence type="predicted"/>
<evidence type="ECO:0000313" key="3">
    <source>
        <dbReference type="EMBL" id="KAL3104729.1"/>
    </source>
</evidence>
<evidence type="ECO:0000256" key="2">
    <source>
        <dbReference type="SAM" id="SignalP"/>
    </source>
</evidence>
<dbReference type="Proteomes" id="UP001620626">
    <property type="component" value="Unassembled WGS sequence"/>
</dbReference>
<feature type="signal peptide" evidence="2">
    <location>
        <begin position="1"/>
        <end position="27"/>
    </location>
</feature>
<sequence length="221" mass="25154">MLPDSIANLGFISLIVHVLLITTSVEANPPKKEKSETIAKVEANPPPKNELDTVTIKAYCKAEPTTDNLGTEMVPVYDYMKRRIMHCDEHVGYVLAEEPKPIKTEGNYYYAFIFKQKANAEKMKQNGCENFEQPKDTELDALLSSLHKAMKEETKDCEEKMANLVNYIAREEMHNESLIGTIVRAVMTKGEKVVVGIKEKMKKREGKNEWGKKEEEEKGEQ</sequence>
<evidence type="ECO:0000256" key="1">
    <source>
        <dbReference type="SAM" id="MobiDB-lite"/>
    </source>
</evidence>
<gene>
    <name evidence="3" type="ORF">niasHT_022973</name>
</gene>
<dbReference type="EMBL" id="JBICBT010000701">
    <property type="protein sequence ID" value="KAL3104729.1"/>
    <property type="molecule type" value="Genomic_DNA"/>
</dbReference>
<keyword evidence="4" id="KW-1185">Reference proteome</keyword>
<dbReference type="AlphaFoldDB" id="A0ABD2KP48"/>
<protein>
    <recommendedName>
        <fullName evidence="5">Effector protein</fullName>
    </recommendedName>
</protein>
<accession>A0ABD2KP48</accession>
<feature type="compositionally biased region" description="Basic and acidic residues" evidence="1">
    <location>
        <begin position="206"/>
        <end position="221"/>
    </location>
</feature>
<reference evidence="3 4" key="1">
    <citation type="submission" date="2024-10" db="EMBL/GenBank/DDBJ databases">
        <authorList>
            <person name="Kim D."/>
        </authorList>
    </citation>
    <scope>NUCLEOTIDE SEQUENCE [LARGE SCALE GENOMIC DNA]</scope>
    <source>
        <strain evidence="3">BH-2024</strain>
    </source>
</reference>
<keyword evidence="2" id="KW-0732">Signal</keyword>
<name>A0ABD2KP48_9BILA</name>
<organism evidence="3 4">
    <name type="scientific">Heterodera trifolii</name>
    <dbReference type="NCBI Taxonomy" id="157864"/>
    <lineage>
        <taxon>Eukaryota</taxon>
        <taxon>Metazoa</taxon>
        <taxon>Ecdysozoa</taxon>
        <taxon>Nematoda</taxon>
        <taxon>Chromadorea</taxon>
        <taxon>Rhabditida</taxon>
        <taxon>Tylenchina</taxon>
        <taxon>Tylenchomorpha</taxon>
        <taxon>Tylenchoidea</taxon>
        <taxon>Heteroderidae</taxon>
        <taxon>Heteroderinae</taxon>
        <taxon>Heterodera</taxon>
    </lineage>
</organism>
<feature type="region of interest" description="Disordered" evidence="1">
    <location>
        <begin position="200"/>
        <end position="221"/>
    </location>
</feature>
<evidence type="ECO:0008006" key="5">
    <source>
        <dbReference type="Google" id="ProtNLM"/>
    </source>
</evidence>
<feature type="chain" id="PRO_5044762138" description="Effector protein" evidence="2">
    <location>
        <begin position="28"/>
        <end position="221"/>
    </location>
</feature>
<evidence type="ECO:0000313" key="4">
    <source>
        <dbReference type="Proteomes" id="UP001620626"/>
    </source>
</evidence>